<reference evidence="1 2" key="2">
    <citation type="submission" date="2020-07" db="EMBL/GenBank/DDBJ databases">
        <title>Genome assembly of wild tea tree DASZ reveals pedigree and selection history of tea varieties.</title>
        <authorList>
            <person name="Zhang W."/>
        </authorList>
    </citation>
    <scope>NUCLEOTIDE SEQUENCE [LARGE SCALE GENOMIC DNA]</scope>
    <source>
        <strain evidence="2">cv. G240</strain>
        <tissue evidence="1">Leaf</tissue>
    </source>
</reference>
<keyword evidence="2" id="KW-1185">Reference proteome</keyword>
<reference evidence="2" key="1">
    <citation type="journal article" date="2020" name="Nat. Commun.">
        <title>Genome assembly of wild tea tree DASZ reveals pedigree and selection history of tea varieties.</title>
        <authorList>
            <person name="Zhang W."/>
            <person name="Zhang Y."/>
            <person name="Qiu H."/>
            <person name="Guo Y."/>
            <person name="Wan H."/>
            <person name="Zhang X."/>
            <person name="Scossa F."/>
            <person name="Alseekh S."/>
            <person name="Zhang Q."/>
            <person name="Wang P."/>
            <person name="Xu L."/>
            <person name="Schmidt M.H."/>
            <person name="Jia X."/>
            <person name="Li D."/>
            <person name="Zhu A."/>
            <person name="Guo F."/>
            <person name="Chen W."/>
            <person name="Ni D."/>
            <person name="Usadel B."/>
            <person name="Fernie A.R."/>
            <person name="Wen W."/>
        </authorList>
    </citation>
    <scope>NUCLEOTIDE SEQUENCE [LARGE SCALE GENOMIC DNA]</scope>
    <source>
        <strain evidence="2">cv. G240</strain>
    </source>
</reference>
<name>A0A7J7H9N3_CAMSI</name>
<comment type="caution">
    <text evidence="1">The sequence shown here is derived from an EMBL/GenBank/DDBJ whole genome shotgun (WGS) entry which is preliminary data.</text>
</comment>
<sequence>MVVCSPTDGTLVATGGGDDKGFLWKIGQGDWAFELQGRANQQRRGAAWCVRWRERQKRIGRRRQLARSTAGVPEAVAELPYLKLEGLSHGQLHFPTHNALEGPKPMIKCLLCCFSDSASS</sequence>
<gene>
    <name evidence="1" type="ORF">HYC85_011552</name>
</gene>
<dbReference type="EMBL" id="JACBKZ010000005">
    <property type="protein sequence ID" value="KAF5949559.1"/>
    <property type="molecule type" value="Genomic_DNA"/>
</dbReference>
<dbReference type="Proteomes" id="UP000593564">
    <property type="component" value="Unassembled WGS sequence"/>
</dbReference>
<accession>A0A7J7H9N3</accession>
<dbReference type="AlphaFoldDB" id="A0A7J7H9N3"/>
<evidence type="ECO:0000313" key="1">
    <source>
        <dbReference type="EMBL" id="KAF5949559.1"/>
    </source>
</evidence>
<protein>
    <submittedName>
        <fullName evidence="1">Uncharacterized protein</fullName>
    </submittedName>
</protein>
<organism evidence="1 2">
    <name type="scientific">Camellia sinensis</name>
    <name type="common">Tea plant</name>
    <name type="synonym">Thea sinensis</name>
    <dbReference type="NCBI Taxonomy" id="4442"/>
    <lineage>
        <taxon>Eukaryota</taxon>
        <taxon>Viridiplantae</taxon>
        <taxon>Streptophyta</taxon>
        <taxon>Embryophyta</taxon>
        <taxon>Tracheophyta</taxon>
        <taxon>Spermatophyta</taxon>
        <taxon>Magnoliopsida</taxon>
        <taxon>eudicotyledons</taxon>
        <taxon>Gunneridae</taxon>
        <taxon>Pentapetalae</taxon>
        <taxon>asterids</taxon>
        <taxon>Ericales</taxon>
        <taxon>Theaceae</taxon>
        <taxon>Camellia</taxon>
    </lineage>
</organism>
<proteinExistence type="predicted"/>
<evidence type="ECO:0000313" key="2">
    <source>
        <dbReference type="Proteomes" id="UP000593564"/>
    </source>
</evidence>